<organism evidence="2 3">
    <name type="scientific">Bifidobacterium adolescentis</name>
    <dbReference type="NCBI Taxonomy" id="1680"/>
    <lineage>
        <taxon>Bacteria</taxon>
        <taxon>Bacillati</taxon>
        <taxon>Actinomycetota</taxon>
        <taxon>Actinomycetes</taxon>
        <taxon>Bifidobacteriales</taxon>
        <taxon>Bifidobacteriaceae</taxon>
        <taxon>Bifidobacterium</taxon>
    </lineage>
</organism>
<reference evidence="2 3" key="1">
    <citation type="submission" date="2017-03" db="EMBL/GenBank/DDBJ databases">
        <title>Maternal inheritance of bifidobacteria.</title>
        <authorList>
            <person name="Lugli G.A."/>
            <person name="Duranti S."/>
            <person name="Milani C."/>
            <person name="Mancabelli L."/>
        </authorList>
    </citation>
    <scope>NUCLEOTIDE SEQUENCE [LARGE SCALE GENOMIC DNA]</scope>
    <source>
        <strain evidence="2 3">1892B</strain>
    </source>
</reference>
<dbReference type="Proteomes" id="UP000192714">
    <property type="component" value="Unassembled WGS sequence"/>
</dbReference>
<proteinExistence type="predicted"/>
<dbReference type="AlphaFoldDB" id="A0AB73N2Q7"/>
<accession>A0AB73N2Q7</accession>
<sequence length="184" mass="19473">MIRQATSADIAAIAATYEDLLTYEQEHGGDSHWELGVYPTIAVPKRAVPAGGDDRAGRGWWDPCQHDIEMPSPRNTTTWHGSIPAKARMCLSCIRCACRRGSRATGMEAGWCNTRRNMRPGTAARSSASTPMRITSRRNACANGADSASQGGGRIAPRAHGRGAGVSGVRVAMSIGVVAVPIGE</sequence>
<evidence type="ECO:0000256" key="1">
    <source>
        <dbReference type="SAM" id="MobiDB-lite"/>
    </source>
</evidence>
<dbReference type="EMBL" id="NAQF01000008">
    <property type="protein sequence ID" value="OQM57170.1"/>
    <property type="molecule type" value="Genomic_DNA"/>
</dbReference>
<feature type="region of interest" description="Disordered" evidence="1">
    <location>
        <begin position="142"/>
        <end position="164"/>
    </location>
</feature>
<evidence type="ECO:0000313" key="3">
    <source>
        <dbReference type="Proteomes" id="UP000192714"/>
    </source>
</evidence>
<protein>
    <submittedName>
        <fullName evidence="2">GNAT family N-acetyltransferase</fullName>
    </submittedName>
</protein>
<name>A0AB73N2Q7_BIFAD</name>
<gene>
    <name evidence="2" type="ORF">B5789_1602</name>
</gene>
<evidence type="ECO:0000313" key="2">
    <source>
        <dbReference type="EMBL" id="OQM57170.1"/>
    </source>
</evidence>
<comment type="caution">
    <text evidence="2">The sequence shown here is derived from an EMBL/GenBank/DDBJ whole genome shotgun (WGS) entry which is preliminary data.</text>
</comment>